<evidence type="ECO:0000256" key="1">
    <source>
        <dbReference type="SAM" id="MobiDB-lite"/>
    </source>
</evidence>
<dbReference type="EMBL" id="LN733372">
    <property type="protein sequence ID" value="CEP16861.1"/>
    <property type="molecule type" value="Genomic_DNA"/>
</dbReference>
<sequence>MNQQQQQQQKQQKPKDTRASHEITMVRTMPPATSVAMTQTPKNNDTSSPFPVYRANSQNLYMPFKTRVNVIPSFAPKNQSLRNMHRGTTTLGLKLEPSLPSKVSGTQKNRFDTSVFSGPHYQPDKYTIKTSTNLGEGCVLSEKSSSIDHASDSKYLIPRLDDHFTSALKDGSYFESYSSYNPEDPENFRHAFSKGHGVSRLTSTPSRPNGMNQTFTTLRDVTQFRPYQTQQDRYVIETKTINTKLGELKKQVPMSPSSQSTPTSTPPLPLPSHHYFQSSKSSPNADLQDERVNQILEAANLLDFSGQITFTTTYEETTSTTTTTADMARITYLGEKID</sequence>
<dbReference type="AlphaFoldDB" id="A0A0B7NED3"/>
<reference evidence="2 3" key="1">
    <citation type="submission" date="2014-09" db="EMBL/GenBank/DDBJ databases">
        <authorList>
            <person name="Ellenberger Sabrina"/>
        </authorList>
    </citation>
    <scope>NUCLEOTIDE SEQUENCE [LARGE SCALE GENOMIC DNA]</scope>
    <source>
        <strain evidence="2 3">CBS 412.66</strain>
    </source>
</reference>
<evidence type="ECO:0000313" key="3">
    <source>
        <dbReference type="Proteomes" id="UP000054107"/>
    </source>
</evidence>
<feature type="region of interest" description="Disordered" evidence="1">
    <location>
        <begin position="1"/>
        <end position="30"/>
    </location>
</feature>
<keyword evidence="3" id="KW-1185">Reference proteome</keyword>
<evidence type="ECO:0000313" key="2">
    <source>
        <dbReference type="EMBL" id="CEP16861.1"/>
    </source>
</evidence>
<dbReference type="Proteomes" id="UP000054107">
    <property type="component" value="Unassembled WGS sequence"/>
</dbReference>
<feature type="region of interest" description="Disordered" evidence="1">
    <location>
        <begin position="247"/>
        <end position="285"/>
    </location>
</feature>
<gene>
    <name evidence="2" type="primary">PARPA_11140.1 scaffold 42800</name>
</gene>
<proteinExistence type="predicted"/>
<feature type="compositionally biased region" description="Polar residues" evidence="1">
    <location>
        <begin position="275"/>
        <end position="285"/>
    </location>
</feature>
<protein>
    <submittedName>
        <fullName evidence="2">Uncharacterized protein</fullName>
    </submittedName>
</protein>
<name>A0A0B7NED3_9FUNG</name>
<dbReference type="STRING" id="35722.A0A0B7NED3"/>
<dbReference type="OrthoDB" id="2209589at2759"/>
<organism evidence="2 3">
    <name type="scientific">Parasitella parasitica</name>
    <dbReference type="NCBI Taxonomy" id="35722"/>
    <lineage>
        <taxon>Eukaryota</taxon>
        <taxon>Fungi</taxon>
        <taxon>Fungi incertae sedis</taxon>
        <taxon>Mucoromycota</taxon>
        <taxon>Mucoromycotina</taxon>
        <taxon>Mucoromycetes</taxon>
        <taxon>Mucorales</taxon>
        <taxon>Mucorineae</taxon>
        <taxon>Mucoraceae</taxon>
        <taxon>Parasitella</taxon>
    </lineage>
</organism>
<accession>A0A0B7NED3</accession>
<feature type="compositionally biased region" description="Low complexity" evidence="1">
    <location>
        <begin position="1"/>
        <end position="11"/>
    </location>
</feature>